<evidence type="ECO:0000256" key="15">
    <source>
        <dbReference type="ARBA" id="ARBA00023284"/>
    </source>
</evidence>
<dbReference type="RefSeq" id="XP_006822898.1">
    <property type="nucleotide sequence ID" value="XM_006822835.1"/>
</dbReference>
<keyword evidence="13" id="KW-1015">Disulfide bond</keyword>
<evidence type="ECO:0000256" key="10">
    <source>
        <dbReference type="ARBA" id="ARBA00022982"/>
    </source>
</evidence>
<dbReference type="InterPro" id="IPR037192">
    <property type="entry name" value="ERO1-like_sf"/>
</dbReference>
<evidence type="ECO:0000256" key="1">
    <source>
        <dbReference type="ARBA" id="ARBA00001974"/>
    </source>
</evidence>
<evidence type="ECO:0000256" key="8">
    <source>
        <dbReference type="ARBA" id="ARBA00022824"/>
    </source>
</evidence>
<dbReference type="PANTHER" id="PTHR12613">
    <property type="entry name" value="ERO1-RELATED"/>
    <property type="match status" value="1"/>
</dbReference>
<evidence type="ECO:0000256" key="4">
    <source>
        <dbReference type="ARBA" id="ARBA00011802"/>
    </source>
</evidence>
<comment type="subcellular location">
    <subcellularLocation>
        <location evidence="2">Endoplasmic reticulum membrane</location>
        <topology evidence="2">Peripheral membrane protein</topology>
        <orientation evidence="2">Lumenal side</orientation>
    </subcellularLocation>
</comment>
<keyword evidence="5" id="KW-0813">Transport</keyword>
<keyword evidence="11" id="KW-0560">Oxidoreductase</keyword>
<organism evidence="17 18">
    <name type="scientific">Saccoglossus kowalevskii</name>
    <name type="common">Acorn worm</name>
    <dbReference type="NCBI Taxonomy" id="10224"/>
    <lineage>
        <taxon>Eukaryota</taxon>
        <taxon>Metazoa</taxon>
        <taxon>Hemichordata</taxon>
        <taxon>Enteropneusta</taxon>
        <taxon>Harrimaniidae</taxon>
        <taxon>Saccoglossus</taxon>
    </lineage>
</organism>
<proteinExistence type="inferred from homology"/>
<evidence type="ECO:0000256" key="13">
    <source>
        <dbReference type="ARBA" id="ARBA00023157"/>
    </source>
</evidence>
<dbReference type="SUPFAM" id="SSF110019">
    <property type="entry name" value="ERO1-like"/>
    <property type="match status" value="1"/>
</dbReference>
<evidence type="ECO:0000256" key="6">
    <source>
        <dbReference type="ARBA" id="ARBA00022630"/>
    </source>
</evidence>
<name>A0ABM0MSA7_SACKO</name>
<evidence type="ECO:0000256" key="7">
    <source>
        <dbReference type="ARBA" id="ARBA00022729"/>
    </source>
</evidence>
<accession>A0ABM0MSA7</accession>
<comment type="subunit">
    <text evidence="4">May function both as a monomer and a homodimer.</text>
</comment>
<comment type="similarity">
    <text evidence="3">Belongs to the EROs family.</text>
</comment>
<evidence type="ECO:0000256" key="14">
    <source>
        <dbReference type="ARBA" id="ARBA00023180"/>
    </source>
</evidence>
<feature type="region of interest" description="Disordered" evidence="16">
    <location>
        <begin position="77"/>
        <end position="96"/>
    </location>
</feature>
<keyword evidence="10" id="KW-0249">Electron transport</keyword>
<keyword evidence="15" id="KW-0676">Redox-active center</keyword>
<gene>
    <name evidence="18" type="primary">LOC100377396</name>
</gene>
<dbReference type="InterPro" id="IPR007266">
    <property type="entry name" value="Ero1"/>
</dbReference>
<evidence type="ECO:0000256" key="11">
    <source>
        <dbReference type="ARBA" id="ARBA00023002"/>
    </source>
</evidence>
<evidence type="ECO:0000256" key="9">
    <source>
        <dbReference type="ARBA" id="ARBA00022827"/>
    </source>
</evidence>
<keyword evidence="12" id="KW-0472">Membrane</keyword>
<protein>
    <submittedName>
        <fullName evidence="18">ERO1-like protein alpha-like</fullName>
    </submittedName>
</protein>
<keyword evidence="6" id="KW-0285">Flavoprotein</keyword>
<dbReference type="Proteomes" id="UP000694865">
    <property type="component" value="Unplaced"/>
</dbReference>
<dbReference type="GeneID" id="100377396"/>
<sequence length="419" mass="48522">MELYGEVDDCSCKVDTVDYFNNYKIHPRLVELLEKNFFRFYKVNLHRECPFWPDDGQCAFKDCSVHSCTPDELPKGFKPENKYSEEAQQSDSGACESKTNEEIQLGALDTSLSEESKEAFKSWKRHDDDQFSFCEMDDEFSTQMEYVDLLINPERYTGYKGASPRRVWNSIYNENCFKPDPDTREYEALLTTSNVKGMCLEKRVFYRMISGLHASINIHLAAKYLIPDAWGGTKWGININEFQSRFDPKSTNGEGPQWLRNLYFTYLVELRAITKIAPLLEKENFYTGDKGADFEVKVMISELLSTMKEFPTPFNESKMFQGDKNQALQLKEEFRSHFRNISRIMDCVGCDKCKLWGKLQTQGMGTALKILFSGNIYDTVTGEPAFSLRRTEIVSLFNAFGRLSNSIKLLEEIRNMTKR</sequence>
<evidence type="ECO:0000256" key="2">
    <source>
        <dbReference type="ARBA" id="ARBA00004367"/>
    </source>
</evidence>
<keyword evidence="9" id="KW-0274">FAD</keyword>
<keyword evidence="8" id="KW-0256">Endoplasmic reticulum</keyword>
<comment type="cofactor">
    <cofactor evidence="1">
        <name>FAD</name>
        <dbReference type="ChEBI" id="CHEBI:57692"/>
    </cofactor>
</comment>
<evidence type="ECO:0000313" key="17">
    <source>
        <dbReference type="Proteomes" id="UP000694865"/>
    </source>
</evidence>
<dbReference type="PANTHER" id="PTHR12613:SF0">
    <property type="entry name" value="ERO1-LIKE PROTEIN"/>
    <property type="match status" value="1"/>
</dbReference>
<evidence type="ECO:0000256" key="3">
    <source>
        <dbReference type="ARBA" id="ARBA00008277"/>
    </source>
</evidence>
<dbReference type="Pfam" id="PF04137">
    <property type="entry name" value="ERO1"/>
    <property type="match status" value="1"/>
</dbReference>
<keyword evidence="7" id="KW-0732">Signal</keyword>
<evidence type="ECO:0000256" key="5">
    <source>
        <dbReference type="ARBA" id="ARBA00022448"/>
    </source>
</evidence>
<evidence type="ECO:0000256" key="12">
    <source>
        <dbReference type="ARBA" id="ARBA00023136"/>
    </source>
</evidence>
<evidence type="ECO:0000256" key="16">
    <source>
        <dbReference type="SAM" id="MobiDB-lite"/>
    </source>
</evidence>
<keyword evidence="14" id="KW-0325">Glycoprotein</keyword>
<dbReference type="PIRSF" id="PIRSF017205">
    <property type="entry name" value="ERO1"/>
    <property type="match status" value="1"/>
</dbReference>
<keyword evidence="17" id="KW-1185">Reference proteome</keyword>
<evidence type="ECO:0000313" key="18">
    <source>
        <dbReference type="RefSeq" id="XP_006822898.1"/>
    </source>
</evidence>
<reference evidence="18" key="1">
    <citation type="submission" date="2025-08" db="UniProtKB">
        <authorList>
            <consortium name="RefSeq"/>
        </authorList>
    </citation>
    <scope>IDENTIFICATION</scope>
    <source>
        <tissue evidence="18">Testes</tissue>
    </source>
</reference>